<dbReference type="PROSITE" id="PS51257">
    <property type="entry name" value="PROKAR_LIPOPROTEIN"/>
    <property type="match status" value="1"/>
</dbReference>
<keyword evidence="4" id="KW-1185">Reference proteome</keyword>
<dbReference type="EMBL" id="JAJEQC010000008">
    <property type="protein sequence ID" value="MCC2137261.1"/>
    <property type="molecule type" value="Genomic_DNA"/>
</dbReference>
<dbReference type="AlphaFoldDB" id="A0AAE3AL05"/>
<protein>
    <recommendedName>
        <fullName evidence="5">Nuclear transport factor 2 family protein</fullName>
    </recommendedName>
</protein>
<feature type="signal peptide" evidence="2">
    <location>
        <begin position="1"/>
        <end position="23"/>
    </location>
</feature>
<organism evidence="3 4">
    <name type="scientific">Hominenteromicrobium mulieris</name>
    <dbReference type="NCBI Taxonomy" id="2885357"/>
    <lineage>
        <taxon>Bacteria</taxon>
        <taxon>Bacillati</taxon>
        <taxon>Bacillota</taxon>
        <taxon>Clostridia</taxon>
        <taxon>Eubacteriales</taxon>
        <taxon>Oscillospiraceae</taxon>
        <taxon>Hominenteromicrobium</taxon>
    </lineage>
</organism>
<evidence type="ECO:0000313" key="4">
    <source>
        <dbReference type="Proteomes" id="UP001199424"/>
    </source>
</evidence>
<comment type="caution">
    <text evidence="3">The sequence shown here is derived from an EMBL/GenBank/DDBJ whole genome shotgun (WGS) entry which is preliminary data.</text>
</comment>
<accession>A0AAE3AL05</accession>
<evidence type="ECO:0000256" key="1">
    <source>
        <dbReference type="SAM" id="MobiDB-lite"/>
    </source>
</evidence>
<proteinExistence type="predicted"/>
<gene>
    <name evidence="3" type="ORF">LKD31_09540</name>
</gene>
<evidence type="ECO:0008006" key="5">
    <source>
        <dbReference type="Google" id="ProtNLM"/>
    </source>
</evidence>
<feature type="region of interest" description="Disordered" evidence="1">
    <location>
        <begin position="169"/>
        <end position="188"/>
    </location>
</feature>
<feature type="chain" id="PRO_5042183882" description="Nuclear transport factor 2 family protein" evidence="2">
    <location>
        <begin position="24"/>
        <end position="188"/>
    </location>
</feature>
<keyword evidence="2" id="KW-0732">Signal</keyword>
<dbReference type="Proteomes" id="UP001199424">
    <property type="component" value="Unassembled WGS sequence"/>
</dbReference>
<dbReference type="RefSeq" id="WP_308449506.1">
    <property type="nucleotide sequence ID" value="NZ_JAJEQC010000008.1"/>
</dbReference>
<name>A0AAE3AL05_9FIRM</name>
<reference evidence="3" key="1">
    <citation type="submission" date="2021-10" db="EMBL/GenBank/DDBJ databases">
        <title>Anaerobic single-cell dispensing facilitates the cultivation of human gut bacteria.</title>
        <authorList>
            <person name="Afrizal A."/>
        </authorList>
    </citation>
    <scope>NUCLEOTIDE SEQUENCE</scope>
    <source>
        <strain evidence="3">CLA-AA-H250</strain>
    </source>
</reference>
<sequence length="188" mass="20465">MKKRMTVMLSLCLSLLLLLSACASGGSTAKNAEKAAAALAESMLNAPSEPMQRFGSILESGEESALTAYKDAWEDEKALCSENGFTSFIEEVLTMQLMADEMNETVKVTAVKTEPYEEKDRVVRFTADVTVNDTENMTVSGKCQFDEDGKVSFIELDTDELEMTLIANDNADPTQKPPANGNAITLNE</sequence>
<evidence type="ECO:0000313" key="3">
    <source>
        <dbReference type="EMBL" id="MCC2137261.1"/>
    </source>
</evidence>
<evidence type="ECO:0000256" key="2">
    <source>
        <dbReference type="SAM" id="SignalP"/>
    </source>
</evidence>